<keyword evidence="2" id="KW-1133">Transmembrane helix</keyword>
<organism evidence="3 4">
    <name type="scientific">Podospora bellae-mahoneyi</name>
    <dbReference type="NCBI Taxonomy" id="2093777"/>
    <lineage>
        <taxon>Eukaryota</taxon>
        <taxon>Fungi</taxon>
        <taxon>Dikarya</taxon>
        <taxon>Ascomycota</taxon>
        <taxon>Pezizomycotina</taxon>
        <taxon>Sordariomycetes</taxon>
        <taxon>Sordariomycetidae</taxon>
        <taxon>Sordariales</taxon>
        <taxon>Podosporaceae</taxon>
        <taxon>Podospora</taxon>
    </lineage>
</organism>
<dbReference type="PANTHER" id="PTHR42912">
    <property type="entry name" value="METHYLTRANSFERASE"/>
    <property type="match status" value="1"/>
</dbReference>
<dbReference type="PANTHER" id="PTHR42912:SF83">
    <property type="entry name" value="METHYLTRANSFERASE TYPE 11 DOMAIN-CONTAINING PROTEIN"/>
    <property type="match status" value="1"/>
</dbReference>
<sequence>MASRLRLSSRTPFSLHPHLYSPSNLPSYSRQLSLSSALQYAKRKPYPSSPPSPPQSPIRSKKSPLPPPNNFVPPKPKLSLYRDDTPTSKPPLTLEENIQRHRKIPLYGALAVAFLASLYISAVVTNTFKKPPVSDLTPLGPSLPQPHPSCCPPTGLPPSLTPVSALEFDTSLNTSESLSRITANRTYLASRAKGHVLEVACGTGRNLPYYSWEYVVHPFEEYSPEEQLAKAKSRMAKILDIKRGSSWGYGTKSKVTAGERRVGGMEGEVLSYTAVDVSPEMLSVARNRLRESVPGLRQVMAKKRVEPYPKLTNPEEVVPVVAALDGRVQLLLGDAEAGLPRGRERYDTVIQSFGLCSVKDPQGLLVKMAGRVVPGTGRILLLEHGRGWFGWINGLLDKYAPGHFQKFGCWWNRDIEGLVKGASEELGGRLEVVRMDRPWYHAGTTVVLELRVKEEGEGK</sequence>
<gene>
    <name evidence="3" type="ORF">QC761_408420</name>
</gene>
<dbReference type="Proteomes" id="UP001322138">
    <property type="component" value="Unassembled WGS sequence"/>
</dbReference>
<keyword evidence="2" id="KW-0472">Membrane</keyword>
<evidence type="ECO:0008006" key="5">
    <source>
        <dbReference type="Google" id="ProtNLM"/>
    </source>
</evidence>
<reference evidence="3 4" key="1">
    <citation type="journal article" date="2023" name="bioRxiv">
        <title>High-quality genome assemblies of four members of thePodospora anserinaspecies complex.</title>
        <authorList>
            <person name="Ament-Velasquez S.L."/>
            <person name="Vogan A.A."/>
            <person name="Wallerman O."/>
            <person name="Hartmann F."/>
            <person name="Gautier V."/>
            <person name="Silar P."/>
            <person name="Giraud T."/>
            <person name="Johannesson H."/>
        </authorList>
    </citation>
    <scope>NUCLEOTIDE SEQUENCE [LARGE SCALE GENOMIC DNA]</scope>
    <source>
        <strain evidence="3 4">CBS 112042</strain>
    </source>
</reference>
<feature type="compositionally biased region" description="Polar residues" evidence="1">
    <location>
        <begin position="1"/>
        <end position="12"/>
    </location>
</feature>
<evidence type="ECO:0000313" key="3">
    <source>
        <dbReference type="EMBL" id="KAK4643411.1"/>
    </source>
</evidence>
<dbReference type="SUPFAM" id="SSF53335">
    <property type="entry name" value="S-adenosyl-L-methionine-dependent methyltransferases"/>
    <property type="match status" value="1"/>
</dbReference>
<dbReference type="EMBL" id="JAFFGZ010000006">
    <property type="protein sequence ID" value="KAK4643411.1"/>
    <property type="molecule type" value="Genomic_DNA"/>
</dbReference>
<dbReference type="GeneID" id="87898599"/>
<dbReference type="InterPro" id="IPR029063">
    <property type="entry name" value="SAM-dependent_MTases_sf"/>
</dbReference>
<accession>A0ABR0FHI0</accession>
<keyword evidence="2" id="KW-0812">Transmembrane</keyword>
<dbReference type="RefSeq" id="XP_062732387.1">
    <property type="nucleotide sequence ID" value="XM_062879117.1"/>
</dbReference>
<feature type="compositionally biased region" description="Pro residues" evidence="1">
    <location>
        <begin position="64"/>
        <end position="76"/>
    </location>
</feature>
<evidence type="ECO:0000256" key="1">
    <source>
        <dbReference type="SAM" id="MobiDB-lite"/>
    </source>
</evidence>
<protein>
    <recommendedName>
        <fullName evidence="5">S-adenosyl-L-methionine-dependent methyltransferase</fullName>
    </recommendedName>
</protein>
<feature type="compositionally biased region" description="Pro residues" evidence="1">
    <location>
        <begin position="47"/>
        <end position="56"/>
    </location>
</feature>
<dbReference type="InterPro" id="IPR050508">
    <property type="entry name" value="Methyltransf_Superfamily"/>
</dbReference>
<keyword evidence="4" id="KW-1185">Reference proteome</keyword>
<evidence type="ECO:0000313" key="4">
    <source>
        <dbReference type="Proteomes" id="UP001322138"/>
    </source>
</evidence>
<evidence type="ECO:0000256" key="2">
    <source>
        <dbReference type="SAM" id="Phobius"/>
    </source>
</evidence>
<proteinExistence type="predicted"/>
<comment type="caution">
    <text evidence="3">The sequence shown here is derived from an EMBL/GenBank/DDBJ whole genome shotgun (WGS) entry which is preliminary data.</text>
</comment>
<feature type="region of interest" description="Disordered" evidence="1">
    <location>
        <begin position="39"/>
        <end position="92"/>
    </location>
</feature>
<dbReference type="Gene3D" id="3.40.50.150">
    <property type="entry name" value="Vaccinia Virus protein VP39"/>
    <property type="match status" value="1"/>
</dbReference>
<name>A0ABR0FHI0_9PEZI</name>
<feature type="transmembrane region" description="Helical" evidence="2">
    <location>
        <begin position="104"/>
        <end position="124"/>
    </location>
</feature>
<feature type="region of interest" description="Disordered" evidence="1">
    <location>
        <begin position="1"/>
        <end position="25"/>
    </location>
</feature>